<name>A0ABU0MHB5_9PROT</name>
<proteinExistence type="inferred from homology"/>
<dbReference type="SUPFAM" id="SSF117782">
    <property type="entry name" value="YbjQ-like"/>
    <property type="match status" value="1"/>
</dbReference>
<organism evidence="3 4">
    <name type="scientific">Azospirillum picis</name>
    <dbReference type="NCBI Taxonomy" id="488438"/>
    <lineage>
        <taxon>Bacteria</taxon>
        <taxon>Pseudomonadati</taxon>
        <taxon>Pseudomonadota</taxon>
        <taxon>Alphaproteobacteria</taxon>
        <taxon>Rhodospirillales</taxon>
        <taxon>Azospirillaceae</taxon>
        <taxon>Azospirillum</taxon>
    </lineage>
</organism>
<evidence type="ECO:0000256" key="1">
    <source>
        <dbReference type="ARBA" id="ARBA00010751"/>
    </source>
</evidence>
<dbReference type="PANTHER" id="PTHR34068">
    <property type="entry name" value="UPF0145 PROTEIN YBJQ"/>
    <property type="match status" value="1"/>
</dbReference>
<dbReference type="RefSeq" id="WP_209980575.1">
    <property type="nucleotide sequence ID" value="NZ_JAGINO010000004.1"/>
</dbReference>
<evidence type="ECO:0000313" key="4">
    <source>
        <dbReference type="Proteomes" id="UP001244552"/>
    </source>
</evidence>
<comment type="caution">
    <text evidence="3">The sequence shown here is derived from an EMBL/GenBank/DDBJ whole genome shotgun (WGS) entry which is preliminary data.</text>
</comment>
<reference evidence="3 4" key="1">
    <citation type="submission" date="2023-07" db="EMBL/GenBank/DDBJ databases">
        <title>Genomic Encyclopedia of Type Strains, Phase IV (KMG-IV): sequencing the most valuable type-strain genomes for metagenomic binning, comparative biology and taxonomic classification.</title>
        <authorList>
            <person name="Goeker M."/>
        </authorList>
    </citation>
    <scope>NUCLEOTIDE SEQUENCE [LARGE SCALE GENOMIC DNA]</scope>
    <source>
        <strain evidence="3 4">DSM 19922</strain>
    </source>
</reference>
<dbReference type="InterPro" id="IPR002765">
    <property type="entry name" value="UPF0145_YbjQ-like"/>
</dbReference>
<evidence type="ECO:0000256" key="2">
    <source>
        <dbReference type="HAMAP-Rule" id="MF_00338"/>
    </source>
</evidence>
<evidence type="ECO:0000313" key="3">
    <source>
        <dbReference type="EMBL" id="MDQ0532728.1"/>
    </source>
</evidence>
<dbReference type="EMBL" id="JAUSVU010000004">
    <property type="protein sequence ID" value="MDQ0532728.1"/>
    <property type="molecule type" value="Genomic_DNA"/>
</dbReference>
<dbReference type="PANTHER" id="PTHR34068:SF1">
    <property type="entry name" value="UPF0145 PROTEIN YBJQ"/>
    <property type="match status" value="1"/>
</dbReference>
<dbReference type="Proteomes" id="UP001244552">
    <property type="component" value="Unassembled WGS sequence"/>
</dbReference>
<dbReference type="InterPro" id="IPR035439">
    <property type="entry name" value="UPF0145_dom_sf"/>
</dbReference>
<keyword evidence="4" id="KW-1185">Reference proteome</keyword>
<protein>
    <recommendedName>
        <fullName evidence="2">UPF0145 protein QO018_001575</fullName>
    </recommendedName>
</protein>
<dbReference type="Pfam" id="PF01906">
    <property type="entry name" value="YbjQ_1"/>
    <property type="match status" value="1"/>
</dbReference>
<dbReference type="HAMAP" id="MF_00338">
    <property type="entry name" value="UPF0145"/>
    <property type="match status" value="1"/>
</dbReference>
<gene>
    <name evidence="3" type="ORF">QO018_001575</name>
</gene>
<sequence>MIVTSTDSVEGRRVVEYLGMVAGEAVMGVNVFRDMFSSIRDIVGGRAGGYQAALRDAREAAFADMEEAARALRADAIVGVDVDYEVLGKENGMLLVSVNGTAVRLS</sequence>
<dbReference type="Gene3D" id="3.30.110.70">
    <property type="entry name" value="Hypothetical protein apc22750. Chain B"/>
    <property type="match status" value="1"/>
</dbReference>
<accession>A0ABU0MHB5</accession>
<comment type="similarity">
    <text evidence="1 2">Belongs to the UPF0145 family.</text>
</comment>